<evidence type="ECO:0000313" key="3">
    <source>
        <dbReference type="Proteomes" id="UP001177120"/>
    </source>
</evidence>
<dbReference type="InterPro" id="IPR050896">
    <property type="entry name" value="Mito_lipid_metab_GTPase"/>
</dbReference>
<dbReference type="RefSeq" id="WP_205492844.1">
    <property type="nucleotide sequence ID" value="NZ_JAFHAP010000004.1"/>
</dbReference>
<organism evidence="2 3">
    <name type="scientific">Polycladomyces zharkentensis</name>
    <dbReference type="NCBI Taxonomy" id="2807616"/>
    <lineage>
        <taxon>Bacteria</taxon>
        <taxon>Bacillati</taxon>
        <taxon>Bacillota</taxon>
        <taxon>Bacilli</taxon>
        <taxon>Bacillales</taxon>
        <taxon>Thermoactinomycetaceae</taxon>
        <taxon>Polycladomyces</taxon>
    </lineage>
</organism>
<comment type="caution">
    <text evidence="2">The sequence shown here is derived from an EMBL/GenBank/DDBJ whole genome shotgun (WGS) entry which is preliminary data.</text>
</comment>
<protein>
    <submittedName>
        <fullName evidence="2">Ribosome biogenesis GTPase YqeH</fullName>
    </submittedName>
</protein>
<dbReference type="Pfam" id="PF21516">
    <property type="entry name" value="YqeH-like_C"/>
    <property type="match status" value="1"/>
</dbReference>
<dbReference type="CDD" id="cd00882">
    <property type="entry name" value="Ras_like_GTPase"/>
    <property type="match status" value="1"/>
</dbReference>
<accession>A0ABS2WGD3</accession>
<name>A0ABS2WGD3_9BACL</name>
<dbReference type="InterPro" id="IPR048422">
    <property type="entry name" value="NOA1/YqeH-like_C"/>
</dbReference>
<feature type="domain" description="CP-type G" evidence="1">
    <location>
        <begin position="68"/>
        <end position="231"/>
    </location>
</feature>
<dbReference type="NCBIfam" id="TIGR03597">
    <property type="entry name" value="GTPase_YqeH"/>
    <property type="match status" value="1"/>
</dbReference>
<dbReference type="CDD" id="cd01855">
    <property type="entry name" value="YqeH"/>
    <property type="match status" value="1"/>
</dbReference>
<dbReference type="InterPro" id="IPR027417">
    <property type="entry name" value="P-loop_NTPase"/>
</dbReference>
<gene>
    <name evidence="2" type="primary">yqeH</name>
    <name evidence="2" type="ORF">JQC72_03570</name>
</gene>
<dbReference type="EMBL" id="JAFHAP010000004">
    <property type="protein sequence ID" value="MBN2908597.1"/>
    <property type="molecule type" value="Genomic_DNA"/>
</dbReference>
<proteinExistence type="predicted"/>
<keyword evidence="3" id="KW-1185">Reference proteome</keyword>
<dbReference type="Pfam" id="PF01926">
    <property type="entry name" value="MMR_HSR1"/>
    <property type="match status" value="1"/>
</dbReference>
<dbReference type="PROSITE" id="PS51721">
    <property type="entry name" value="G_CP"/>
    <property type="match status" value="1"/>
</dbReference>
<dbReference type="InterPro" id="IPR019988">
    <property type="entry name" value="GTP-bd_ribosome_bgen_YqeH"/>
</dbReference>
<evidence type="ECO:0000313" key="2">
    <source>
        <dbReference type="EMBL" id="MBN2908597.1"/>
    </source>
</evidence>
<dbReference type="Gene3D" id="3.40.50.300">
    <property type="entry name" value="P-loop containing nucleotide triphosphate hydrolases"/>
    <property type="match status" value="1"/>
</dbReference>
<dbReference type="InterPro" id="IPR030378">
    <property type="entry name" value="G_CP_dom"/>
</dbReference>
<dbReference type="InterPro" id="IPR006073">
    <property type="entry name" value="GTP-bd"/>
</dbReference>
<dbReference type="PANTHER" id="PTHR46434:SF1">
    <property type="entry name" value="GENETIC INTERACTOR OF PROHIBITINS 3, MITOCHONDRIAL"/>
    <property type="match status" value="1"/>
</dbReference>
<dbReference type="Proteomes" id="UP001177120">
    <property type="component" value="Unassembled WGS sequence"/>
</dbReference>
<reference evidence="2" key="1">
    <citation type="journal article" date="2024" name="Int. J. Syst. Evol. Microbiol.">
        <title>Polycladomyces zharkentensis sp. nov., a novel thermophilic cellulose- and starch-degrading member of the Bacillota from a geothermal aquifer in Kazakhstan.</title>
        <authorList>
            <person name="Mashzhan A."/>
            <person name="Kistaubayeva A."/>
            <person name="Javier-Lopez R."/>
            <person name="Bissenova U."/>
            <person name="Bissenbay A."/>
            <person name="Birkeland N.K."/>
        </authorList>
    </citation>
    <scope>NUCLEOTIDE SEQUENCE</scope>
    <source>
        <strain evidence="2">ZKZ2T</strain>
    </source>
</reference>
<dbReference type="SUPFAM" id="SSF52540">
    <property type="entry name" value="P-loop containing nucleoside triphosphate hydrolases"/>
    <property type="match status" value="1"/>
</dbReference>
<evidence type="ECO:0000259" key="1">
    <source>
        <dbReference type="PROSITE" id="PS51721"/>
    </source>
</evidence>
<sequence>MGGSPVRESALYCVGCGVPLQAADPKQPGYVPEKVLAEANQDAVCQRCFRIRHYNEVAPVLQDPGYYEDLLRRIADTDGLVVQVVDLFDFNGSWIPDLPRWIGENPLLLVANKIDLFPKSVKHGRIREWVRRSAERLGANPVDIVLCSAAKGFYIREVMAAIERHRQGRDVYIVGVTNVGKSTLINRLLHDFGDGGQPITTSPYPGTTLDTIRIPLEDGRVLIDTPGIVRKDRLSEWVSPADLKVIVPRGTINPRVYQLNDRQTLFLGGLARVDFIEGPRQPFVLYVSNALYIHRTKYEKADAIQRAHLGDLLVPPDDPSVLPPWRKHRFHIPGGRKQDLVIAGLGWVAVGKEAAGIEVWVPEGIQVELRPSVI</sequence>
<dbReference type="PANTHER" id="PTHR46434">
    <property type="entry name" value="GENETIC INTERACTOR OF PROHIBITINS 3, MITOCHONDRIAL"/>
    <property type="match status" value="1"/>
</dbReference>